<keyword evidence="11 17" id="KW-0756">Sterol biosynthesis</keyword>
<dbReference type="VEuPathDB" id="FungiDB:BO72DRAFT_506713"/>
<dbReference type="GO" id="GO:0005524">
    <property type="term" value="F:ATP binding"/>
    <property type="evidence" value="ECO:0007669"/>
    <property type="project" value="UniProtKB-KW"/>
</dbReference>
<dbReference type="Pfam" id="PF08544">
    <property type="entry name" value="GHMP_kinases_C"/>
    <property type="match status" value="1"/>
</dbReference>
<accession>A0A8G1W0V2</accession>
<keyword evidence="8 17" id="KW-0418">Kinase</keyword>
<keyword evidence="7 17" id="KW-0547">Nucleotide-binding</keyword>
<dbReference type="InterPro" id="IPR006205">
    <property type="entry name" value="Mev_gal_kin"/>
</dbReference>
<comment type="catalytic activity">
    <reaction evidence="15">
        <text>(R)-mevalonate + ATP = (R)-5-phosphomevalonate + ADP + H(+)</text>
        <dbReference type="Rhea" id="RHEA:17065"/>
        <dbReference type="ChEBI" id="CHEBI:15378"/>
        <dbReference type="ChEBI" id="CHEBI:30616"/>
        <dbReference type="ChEBI" id="CHEBI:36464"/>
        <dbReference type="ChEBI" id="CHEBI:58146"/>
        <dbReference type="ChEBI" id="CHEBI:456216"/>
        <dbReference type="EC" id="2.7.1.36"/>
    </reaction>
    <physiologicalReaction direction="left-to-right" evidence="15">
        <dbReference type="Rhea" id="RHEA:17066"/>
    </physiologicalReaction>
</comment>
<dbReference type="OrthoDB" id="1652964at2759"/>
<dbReference type="GeneID" id="63866568"/>
<dbReference type="GO" id="GO:0006696">
    <property type="term" value="P:ergosterol biosynthetic process"/>
    <property type="evidence" value="ECO:0007669"/>
    <property type="project" value="TreeGrafter"/>
</dbReference>
<evidence type="ECO:0000256" key="12">
    <source>
        <dbReference type="ARBA" id="ARBA00023098"/>
    </source>
</evidence>
<name>A0A8G1W0V2_9EURO</name>
<evidence type="ECO:0000256" key="2">
    <source>
        <dbReference type="ARBA" id="ARBA00006495"/>
    </source>
</evidence>
<comment type="pathway">
    <text evidence="16 17">Isoprenoid biosynthesis; isopentenyl diphosphate biosynthesis via mevalonate pathway; isopentenyl diphosphate from (R)-mevalonate: step 1/3.</text>
</comment>
<dbReference type="SUPFAM" id="SSF54211">
    <property type="entry name" value="Ribosomal protein S5 domain 2-like"/>
    <property type="match status" value="1"/>
</dbReference>
<dbReference type="GO" id="GO:0004496">
    <property type="term" value="F:mevalonate kinase activity"/>
    <property type="evidence" value="ECO:0007669"/>
    <property type="project" value="UniProtKB-EC"/>
</dbReference>
<evidence type="ECO:0000256" key="7">
    <source>
        <dbReference type="ARBA" id="ARBA00022741"/>
    </source>
</evidence>
<dbReference type="Proteomes" id="UP000249789">
    <property type="component" value="Unassembled WGS sequence"/>
</dbReference>
<proteinExistence type="inferred from homology"/>
<dbReference type="PANTHER" id="PTHR43290">
    <property type="entry name" value="MEVALONATE KINASE"/>
    <property type="match status" value="1"/>
</dbReference>
<dbReference type="InterPro" id="IPR006203">
    <property type="entry name" value="GHMP_knse_ATP-bd_CS"/>
</dbReference>
<dbReference type="InterPro" id="IPR020568">
    <property type="entry name" value="Ribosomal_Su5_D2-typ_SF"/>
</dbReference>
<evidence type="ECO:0000256" key="16">
    <source>
        <dbReference type="ARBA" id="ARBA00029438"/>
    </source>
</evidence>
<keyword evidence="10" id="KW-0460">Magnesium</keyword>
<comment type="similarity">
    <text evidence="2 17">Belongs to the GHMP kinase family. Mevalonate kinase subfamily.</text>
</comment>
<keyword evidence="17" id="KW-0752">Steroid biosynthesis</keyword>
<dbReference type="PANTHER" id="PTHR43290:SF2">
    <property type="entry name" value="MEVALONATE KINASE"/>
    <property type="match status" value="1"/>
</dbReference>
<gene>
    <name evidence="20" type="ORF">BO72DRAFT_506713</name>
</gene>
<keyword evidence="13 17" id="KW-1207">Sterol metabolism</keyword>
<evidence type="ECO:0000256" key="5">
    <source>
        <dbReference type="ARBA" id="ARBA00022516"/>
    </source>
</evidence>
<feature type="domain" description="GHMP kinase C-terminal" evidence="19">
    <location>
        <begin position="281"/>
        <end position="346"/>
    </location>
</feature>
<keyword evidence="12 17" id="KW-0443">Lipid metabolism</keyword>
<dbReference type="InterPro" id="IPR006204">
    <property type="entry name" value="GHMP_kinase_N_dom"/>
</dbReference>
<evidence type="ECO:0000256" key="6">
    <source>
        <dbReference type="ARBA" id="ARBA00022679"/>
    </source>
</evidence>
<evidence type="ECO:0000313" key="21">
    <source>
        <dbReference type="Proteomes" id="UP000249789"/>
    </source>
</evidence>
<evidence type="ECO:0000256" key="4">
    <source>
        <dbReference type="ARBA" id="ARBA00022490"/>
    </source>
</evidence>
<dbReference type="NCBIfam" id="TIGR00549">
    <property type="entry name" value="mevalon_kin"/>
    <property type="match status" value="1"/>
</dbReference>
<evidence type="ECO:0000256" key="3">
    <source>
        <dbReference type="ARBA" id="ARBA00012103"/>
    </source>
</evidence>
<dbReference type="Gene3D" id="3.30.230.10">
    <property type="match status" value="1"/>
</dbReference>
<evidence type="ECO:0000256" key="8">
    <source>
        <dbReference type="ARBA" id="ARBA00022777"/>
    </source>
</evidence>
<keyword evidence="21" id="KW-1185">Reference proteome</keyword>
<evidence type="ECO:0000256" key="14">
    <source>
        <dbReference type="ARBA" id="ARBA00023221"/>
    </source>
</evidence>
<keyword evidence="9 17" id="KW-0067">ATP-binding</keyword>
<evidence type="ECO:0000256" key="1">
    <source>
        <dbReference type="ARBA" id="ARBA00004496"/>
    </source>
</evidence>
<sequence length="411" mass="45053">MSSFVVSAPGKVILSGEYSALWGKPAIAAAIGLRSYLLVTPRPRSDRRVTLRLTDTGFNCTWDLDTLPWGITKSSDSPASVIRALQRQLGDPNAAVLAFLYMYLSLASRTTTGATYTLRSQIPIGAGLGSSASFSVVVATAILIQAGFIIPRDNELCTEEDLRAIDQASYLGERCFHGAPSGVDHATSLRGGALYFQRDALSNFTQPTIDRIAEFPELPILVVDTCQMRSTASAVKSFQQWIGSHQRGAGCIIDYIHLTTELIRKMLVAAPKQQPDPVFIEQMGTLLEINHQLLQPLGASHPRLERVRTVLSHQRLGWTKLTGAGCGGCSLTLLSSQAHGVRLQEGIDQLISEGFEVHRTELGGAGLAILMPGPDFVPGVDKLWRKFEEIKVNDLHLEMERLWESKWRCWA</sequence>
<dbReference type="Gene3D" id="3.30.70.890">
    <property type="entry name" value="GHMP kinase, C-terminal domain"/>
    <property type="match status" value="1"/>
</dbReference>
<dbReference type="PRINTS" id="PR00959">
    <property type="entry name" value="MEVGALKINASE"/>
</dbReference>
<dbReference type="InterPro" id="IPR013750">
    <property type="entry name" value="GHMP_kinase_C_dom"/>
</dbReference>
<dbReference type="InterPro" id="IPR036554">
    <property type="entry name" value="GHMP_kinase_C_sf"/>
</dbReference>
<evidence type="ECO:0000259" key="18">
    <source>
        <dbReference type="Pfam" id="PF00288"/>
    </source>
</evidence>
<dbReference type="Pfam" id="PF00288">
    <property type="entry name" value="GHMP_kinases_N"/>
    <property type="match status" value="1"/>
</dbReference>
<evidence type="ECO:0000256" key="17">
    <source>
        <dbReference type="RuleBase" id="RU363087"/>
    </source>
</evidence>
<evidence type="ECO:0000256" key="13">
    <source>
        <dbReference type="ARBA" id="ARBA00023166"/>
    </source>
</evidence>
<evidence type="ECO:0000256" key="11">
    <source>
        <dbReference type="ARBA" id="ARBA00023011"/>
    </source>
</evidence>
<dbReference type="RefSeq" id="XP_040802988.1">
    <property type="nucleotide sequence ID" value="XM_040949235.1"/>
</dbReference>
<dbReference type="SUPFAM" id="SSF55060">
    <property type="entry name" value="GHMP Kinase, C-terminal domain"/>
    <property type="match status" value="1"/>
</dbReference>
<dbReference type="EMBL" id="KZ824635">
    <property type="protein sequence ID" value="RAK78978.1"/>
    <property type="molecule type" value="Genomic_DNA"/>
</dbReference>
<keyword evidence="4 17" id="KW-0963">Cytoplasm</keyword>
<dbReference type="EC" id="2.7.1.36" evidence="3 17"/>
<evidence type="ECO:0000313" key="20">
    <source>
        <dbReference type="EMBL" id="RAK78978.1"/>
    </source>
</evidence>
<reference evidence="20 21" key="1">
    <citation type="submission" date="2018-02" db="EMBL/GenBank/DDBJ databases">
        <title>The genomes of Aspergillus section Nigri reveals drivers in fungal speciation.</title>
        <authorList>
            <consortium name="DOE Joint Genome Institute"/>
            <person name="Vesth T.C."/>
            <person name="Nybo J."/>
            <person name="Theobald S."/>
            <person name="Brandl J."/>
            <person name="Frisvad J.C."/>
            <person name="Nielsen K.F."/>
            <person name="Lyhne E.K."/>
            <person name="Kogle M.E."/>
            <person name="Kuo A."/>
            <person name="Riley R."/>
            <person name="Clum A."/>
            <person name="Nolan M."/>
            <person name="Lipzen A."/>
            <person name="Salamov A."/>
            <person name="Henrissat B."/>
            <person name="Wiebenga A."/>
            <person name="De vries R.P."/>
            <person name="Grigoriev I.V."/>
            <person name="Mortensen U.H."/>
            <person name="Andersen M.R."/>
            <person name="Baker S.E."/>
        </authorList>
    </citation>
    <scope>NUCLEOTIDE SEQUENCE [LARGE SCALE GENOMIC DNA]</scope>
    <source>
        <strain evidence="20 21">CBS 313.89</strain>
    </source>
</reference>
<comment type="function">
    <text evidence="17">Mevalonate kinase; part of the second module of ergosterol biosynthesis pathway that includes the middle steps of the pathway. The second module is carried out in the vacuole and involves the formation of farnesyl diphosphate, which is also an important intermediate in the biosynthesis of ubiquinone, dolichol, heme and prenylated proteins.</text>
</comment>
<feature type="domain" description="GHMP kinase N-terminal" evidence="18">
    <location>
        <begin position="107"/>
        <end position="192"/>
    </location>
</feature>
<protein>
    <recommendedName>
        <fullName evidence="3 17">Mevalonate kinase</fullName>
        <shortName evidence="17">MK</shortName>
        <ecNumber evidence="3 17">2.7.1.36</ecNumber>
    </recommendedName>
</protein>
<dbReference type="GO" id="GO:0005829">
    <property type="term" value="C:cytosol"/>
    <property type="evidence" value="ECO:0007669"/>
    <property type="project" value="TreeGrafter"/>
</dbReference>
<evidence type="ECO:0000259" key="19">
    <source>
        <dbReference type="Pfam" id="PF08544"/>
    </source>
</evidence>
<comment type="subcellular location">
    <subcellularLocation>
        <location evidence="1 17">Cytoplasm</location>
    </subcellularLocation>
</comment>
<evidence type="ECO:0000256" key="10">
    <source>
        <dbReference type="ARBA" id="ARBA00022842"/>
    </source>
</evidence>
<evidence type="ECO:0000256" key="9">
    <source>
        <dbReference type="ARBA" id="ARBA00022840"/>
    </source>
</evidence>
<dbReference type="InterPro" id="IPR014721">
    <property type="entry name" value="Ribsml_uS5_D2-typ_fold_subgr"/>
</dbReference>
<dbReference type="UniPathway" id="UPA00057">
    <property type="reaction ID" value="UER00098"/>
</dbReference>
<dbReference type="GO" id="GO:0019287">
    <property type="term" value="P:isopentenyl diphosphate biosynthetic process, mevalonate pathway"/>
    <property type="evidence" value="ECO:0007669"/>
    <property type="project" value="UniProtKB-UniPathway"/>
</dbReference>
<dbReference type="AlphaFoldDB" id="A0A8G1W0V2"/>
<keyword evidence="14 17" id="KW-0753">Steroid metabolism</keyword>
<evidence type="ECO:0000256" key="15">
    <source>
        <dbReference type="ARBA" id="ARBA00029310"/>
    </source>
</evidence>
<organism evidence="20 21">
    <name type="scientific">Aspergillus fijiensis CBS 313.89</name>
    <dbReference type="NCBI Taxonomy" id="1448319"/>
    <lineage>
        <taxon>Eukaryota</taxon>
        <taxon>Fungi</taxon>
        <taxon>Dikarya</taxon>
        <taxon>Ascomycota</taxon>
        <taxon>Pezizomycotina</taxon>
        <taxon>Eurotiomycetes</taxon>
        <taxon>Eurotiomycetidae</taxon>
        <taxon>Eurotiales</taxon>
        <taxon>Aspergillaceae</taxon>
        <taxon>Aspergillus</taxon>
    </lineage>
</organism>
<dbReference type="PROSITE" id="PS00627">
    <property type="entry name" value="GHMP_KINASES_ATP"/>
    <property type="match status" value="1"/>
</dbReference>
<keyword evidence="6 17" id="KW-0808">Transferase</keyword>
<keyword evidence="5 17" id="KW-0444">Lipid biosynthesis</keyword>